<dbReference type="GO" id="GO:0045944">
    <property type="term" value="P:positive regulation of transcription by RNA polymerase II"/>
    <property type="evidence" value="ECO:0007669"/>
    <property type="project" value="TreeGrafter"/>
</dbReference>
<evidence type="ECO:0000313" key="9">
    <source>
        <dbReference type="Proteomes" id="UP000001294"/>
    </source>
</evidence>
<dbReference type="Pfam" id="PF11951">
    <property type="entry name" value="Fungal_trans_2"/>
    <property type="match status" value="1"/>
</dbReference>
<dbReference type="CDD" id="cd00067">
    <property type="entry name" value="GAL4"/>
    <property type="match status" value="1"/>
</dbReference>
<dbReference type="PROSITE" id="PS00463">
    <property type="entry name" value="ZN2_CY6_FUNGAL_1"/>
    <property type="match status" value="1"/>
</dbReference>
<proteinExistence type="predicted"/>
<dbReference type="OrthoDB" id="6730379at2759"/>
<keyword evidence="3" id="KW-0238">DNA-binding</keyword>
<dbReference type="PhylomeDB" id="B6QT59"/>
<keyword evidence="5" id="KW-0539">Nucleus</keyword>
<feature type="compositionally biased region" description="Low complexity" evidence="6">
    <location>
        <begin position="457"/>
        <end position="491"/>
    </location>
</feature>
<dbReference type="GO" id="GO:0000976">
    <property type="term" value="F:transcription cis-regulatory region binding"/>
    <property type="evidence" value="ECO:0007669"/>
    <property type="project" value="TreeGrafter"/>
</dbReference>
<dbReference type="SUPFAM" id="SSF57701">
    <property type="entry name" value="Zn2/Cys6 DNA-binding domain"/>
    <property type="match status" value="1"/>
</dbReference>
<protein>
    <recommendedName>
        <fullName evidence="7">Zn(2)-C6 fungal-type domain-containing protein</fullName>
    </recommendedName>
</protein>
<evidence type="ECO:0000256" key="2">
    <source>
        <dbReference type="ARBA" id="ARBA00023015"/>
    </source>
</evidence>
<dbReference type="PROSITE" id="PS50048">
    <property type="entry name" value="ZN2_CY6_FUNGAL_2"/>
    <property type="match status" value="1"/>
</dbReference>
<evidence type="ECO:0000259" key="7">
    <source>
        <dbReference type="PROSITE" id="PS50048"/>
    </source>
</evidence>
<dbReference type="SMART" id="SM00066">
    <property type="entry name" value="GAL4"/>
    <property type="match status" value="1"/>
</dbReference>
<dbReference type="GO" id="GO:0000981">
    <property type="term" value="F:DNA-binding transcription factor activity, RNA polymerase II-specific"/>
    <property type="evidence" value="ECO:0007669"/>
    <property type="project" value="InterPro"/>
</dbReference>
<dbReference type="GO" id="GO:0005634">
    <property type="term" value="C:nucleus"/>
    <property type="evidence" value="ECO:0007669"/>
    <property type="project" value="UniProtKB-SubCell"/>
</dbReference>
<feature type="domain" description="Zn(2)-C6 fungal-type" evidence="7">
    <location>
        <begin position="16"/>
        <end position="46"/>
    </location>
</feature>
<dbReference type="AlphaFoldDB" id="B6QT59"/>
<evidence type="ECO:0000256" key="3">
    <source>
        <dbReference type="ARBA" id="ARBA00023125"/>
    </source>
</evidence>
<reference evidence="9" key="1">
    <citation type="journal article" date="2015" name="Genome Announc.">
        <title>Genome sequence of the AIDS-associated pathogen Penicillium marneffei (ATCC18224) and its near taxonomic relative Talaromyces stipitatus (ATCC10500).</title>
        <authorList>
            <person name="Nierman W.C."/>
            <person name="Fedorova-Abrams N.D."/>
            <person name="Andrianopoulos A."/>
        </authorList>
    </citation>
    <scope>NUCLEOTIDE SEQUENCE [LARGE SCALE GENOMIC DNA]</scope>
    <source>
        <strain evidence="9">ATCC 18224 / CBS 334.59 / QM 7333</strain>
    </source>
</reference>
<keyword evidence="2" id="KW-0805">Transcription regulation</keyword>
<keyword evidence="9" id="KW-1185">Reference proteome</keyword>
<dbReference type="STRING" id="441960.B6QT59"/>
<dbReference type="EMBL" id="DS995905">
    <property type="protein sequence ID" value="EEA19659.1"/>
    <property type="molecule type" value="Genomic_DNA"/>
</dbReference>
<dbReference type="PANTHER" id="PTHR37534">
    <property type="entry name" value="TRANSCRIPTIONAL ACTIVATOR PROTEIN UGA3"/>
    <property type="match status" value="1"/>
</dbReference>
<gene>
    <name evidence="8" type="ORF">PMAA_004380</name>
</gene>
<dbReference type="GO" id="GO:0008270">
    <property type="term" value="F:zinc ion binding"/>
    <property type="evidence" value="ECO:0007669"/>
    <property type="project" value="InterPro"/>
</dbReference>
<name>B6QT59_TALMQ</name>
<dbReference type="InterPro" id="IPR001138">
    <property type="entry name" value="Zn2Cys6_DnaBD"/>
</dbReference>
<evidence type="ECO:0000256" key="1">
    <source>
        <dbReference type="ARBA" id="ARBA00004123"/>
    </source>
</evidence>
<evidence type="ECO:0000313" key="8">
    <source>
        <dbReference type="EMBL" id="EEA19659.1"/>
    </source>
</evidence>
<feature type="region of interest" description="Disordered" evidence="6">
    <location>
        <begin position="457"/>
        <end position="493"/>
    </location>
</feature>
<dbReference type="VEuPathDB" id="FungiDB:PMAA_004380"/>
<comment type="subcellular location">
    <subcellularLocation>
        <location evidence="1">Nucleus</location>
    </subcellularLocation>
</comment>
<dbReference type="PANTHER" id="PTHR37534:SF49">
    <property type="entry name" value="LYSINE BIOSYNTHESIS REGULATORY PROTEIN LYS14"/>
    <property type="match status" value="1"/>
</dbReference>
<sequence length="603" mass="67496">MPSRQRKQPENRRRTGCFQCKEKHVQCTEEKPSCKRCERLGLQCVRGIKLLFREDAIERGIHFGREGTWSKRCKRIKKPPVLELDNDFTGVPLDQYHGRWIWLNTTYNDFTGEPNKWDDGENEVELFSPIGNDAGCWVLASGQHEQQQQQQQLLSQTLKMRSLGNPLSYYKQSEAHLLDYFIRAIGPNCSLSSSQNPYMSLVPLLSYTTFRNTILAVSANQLSLLGDTRYSKEARMYKQKALTGLTQIGGTSTEDFGVVASVLMLCFHDISDNCSPSWVTHLRGGLDMTQYLPAGSAQMESLKRFFNMYFVAHDIMSRTAPLDCDDEPVHEWLENDDLDEIDTTVGCSRRLMTLVSQTSSLARQRRKVKDMNSDFIRRCEDVGMGLESLHQKLPALTSTTESFILQIAEIKRLSALLYFTENLGDLVSPSLLSSATHSSRASYHTCSMPTRLVYSPSSSPFSSTSSPASPASTTSSTTSTSSSSSSSSSSSKNSTAIKQRLVSTIIDLISTLPNPNTASVMWPLYIIGHSTGLEDEAQRRFVLERLRAIQSTRNLGNVRQVRLAVEKNFRMTDLDLSSSTTAPISSLSKRRDSVVPGMMISLA</sequence>
<dbReference type="Gene3D" id="4.10.240.10">
    <property type="entry name" value="Zn(2)-C6 fungal-type DNA-binding domain"/>
    <property type="match status" value="1"/>
</dbReference>
<evidence type="ECO:0000256" key="6">
    <source>
        <dbReference type="SAM" id="MobiDB-lite"/>
    </source>
</evidence>
<keyword evidence="4" id="KW-0804">Transcription</keyword>
<organism evidence="8 9">
    <name type="scientific">Talaromyces marneffei (strain ATCC 18224 / CBS 334.59 / QM 7333)</name>
    <name type="common">Penicillium marneffei</name>
    <dbReference type="NCBI Taxonomy" id="441960"/>
    <lineage>
        <taxon>Eukaryota</taxon>
        <taxon>Fungi</taxon>
        <taxon>Dikarya</taxon>
        <taxon>Ascomycota</taxon>
        <taxon>Pezizomycotina</taxon>
        <taxon>Eurotiomycetes</taxon>
        <taxon>Eurotiomycetidae</taxon>
        <taxon>Eurotiales</taxon>
        <taxon>Trichocomaceae</taxon>
        <taxon>Talaromyces</taxon>
        <taxon>Talaromyces sect. Talaromyces</taxon>
    </lineage>
</organism>
<dbReference type="InterPro" id="IPR036864">
    <property type="entry name" value="Zn2-C6_fun-type_DNA-bd_sf"/>
</dbReference>
<evidence type="ECO:0000256" key="4">
    <source>
        <dbReference type="ARBA" id="ARBA00023163"/>
    </source>
</evidence>
<dbReference type="InterPro" id="IPR021858">
    <property type="entry name" value="Fun_TF"/>
</dbReference>
<dbReference type="HOGENOM" id="CLU_015493_3_0_1"/>
<accession>B6QT59</accession>
<dbReference type="Pfam" id="PF00172">
    <property type="entry name" value="Zn_clus"/>
    <property type="match status" value="1"/>
</dbReference>
<dbReference type="Proteomes" id="UP000001294">
    <property type="component" value="Unassembled WGS sequence"/>
</dbReference>
<evidence type="ECO:0000256" key="5">
    <source>
        <dbReference type="ARBA" id="ARBA00023242"/>
    </source>
</evidence>